<proteinExistence type="predicted"/>
<dbReference type="GO" id="GO:0000492">
    <property type="term" value="P:box C/D snoRNP assembly"/>
    <property type="evidence" value="ECO:0007669"/>
    <property type="project" value="EnsemblFungi"/>
</dbReference>
<reference evidence="3 4" key="1">
    <citation type="journal article" date="2011" name="Proc. Natl. Acad. Sci. U.S.A.">
        <title>Evolutionary erosion of yeast sex chromosomes by mating-type switching accidents.</title>
        <authorList>
            <person name="Gordon J.L."/>
            <person name="Armisen D."/>
            <person name="Proux-Wera E."/>
            <person name="Oheigeartaigh S.S."/>
            <person name="Byrne K.P."/>
            <person name="Wolfe K.H."/>
        </authorList>
    </citation>
    <scope>NUCLEOTIDE SEQUENCE [LARGE SCALE GENOMIC DNA]</scope>
    <source>
        <strain evidence="4">ATCC 76901 / BCRC 22586 / CBS 4309 / NBRC 1992 / NRRL Y-12630</strain>
    </source>
</reference>
<evidence type="ECO:0000256" key="1">
    <source>
        <dbReference type="SAM" id="MobiDB-lite"/>
    </source>
</evidence>
<dbReference type="OMA" id="EDIIKWR"/>
<dbReference type="FunCoup" id="G0VIS6">
    <property type="interactions" value="59"/>
</dbReference>
<feature type="compositionally biased region" description="Polar residues" evidence="1">
    <location>
        <begin position="129"/>
        <end position="138"/>
    </location>
</feature>
<evidence type="ECO:0000259" key="2">
    <source>
        <dbReference type="Pfam" id="PF10453"/>
    </source>
</evidence>
<keyword evidence="4" id="KW-1185">Reference proteome</keyword>
<dbReference type="STRING" id="1064592.G0VIS6"/>
<dbReference type="OrthoDB" id="273070at2759"/>
<dbReference type="HOGENOM" id="CLU_038609_0_0_1"/>
<evidence type="ECO:0000313" key="4">
    <source>
        <dbReference type="Proteomes" id="UP000001640"/>
    </source>
</evidence>
<dbReference type="EMBL" id="HE576759">
    <property type="protein sequence ID" value="CCC71403.1"/>
    <property type="molecule type" value="Genomic_DNA"/>
</dbReference>
<feature type="compositionally biased region" description="Polar residues" evidence="1">
    <location>
        <begin position="27"/>
        <end position="52"/>
    </location>
</feature>
<dbReference type="RefSeq" id="XP_003677752.1">
    <property type="nucleotide sequence ID" value="XM_003677704.1"/>
</dbReference>
<dbReference type="KEGG" id="ncs:NCAS_0H00930"/>
<accession>G0VIS6</accession>
<evidence type="ECO:0000313" key="3">
    <source>
        <dbReference type="EMBL" id="CCC71403.1"/>
    </source>
</evidence>
<dbReference type="GO" id="GO:0005654">
    <property type="term" value="C:nucleoplasm"/>
    <property type="evidence" value="ECO:0007669"/>
    <property type="project" value="EnsemblFungi"/>
</dbReference>
<feature type="compositionally biased region" description="Low complexity" evidence="1">
    <location>
        <begin position="351"/>
        <end position="367"/>
    </location>
</feature>
<dbReference type="Proteomes" id="UP000001640">
    <property type="component" value="Chromosome 8"/>
</dbReference>
<name>G0VIS6_NAUCA</name>
<dbReference type="GO" id="GO:0000027">
    <property type="term" value="P:ribosomal large subunit assembly"/>
    <property type="evidence" value="ECO:0007669"/>
    <property type="project" value="EnsemblFungi"/>
</dbReference>
<protein>
    <recommendedName>
        <fullName evidence="2">FMR1-interacting protein 1 conserved domain-containing protein</fullName>
    </recommendedName>
</protein>
<feature type="domain" description="FMR1-interacting protein 1 conserved" evidence="2">
    <location>
        <begin position="211"/>
        <end position="261"/>
    </location>
</feature>
<feature type="compositionally biased region" description="Low complexity" evidence="1">
    <location>
        <begin position="53"/>
        <end position="91"/>
    </location>
</feature>
<feature type="region of interest" description="Disordered" evidence="1">
    <location>
        <begin position="338"/>
        <end position="389"/>
    </location>
</feature>
<dbReference type="eggNOG" id="ENOG502S1E3">
    <property type="taxonomic scope" value="Eukaryota"/>
</dbReference>
<dbReference type="Gene3D" id="6.10.250.1790">
    <property type="match status" value="1"/>
</dbReference>
<dbReference type="AlphaFoldDB" id="G0VIS6"/>
<sequence length="389" mass="44746">MNYNGQQDQPHYAPNGPPQAHLPKPTFSGTLGQDSSENGQTMSNHNDNLRASQSYPQYPPQQGYPYYPVPKYQAPYQQPGYHQQQRQYQPYMNSNQWAQPQQSPSNDWNNRGTTPMRTYTPISYEDISTGPSTSARNVSSKRKKQTIVTKDDTTPVSQPDKLMVEQTNDSEGNSADETPEMHTTKRRKVNNDISLPVLDSDSDEETNIEDDKKPIVVPGTSISLVTDEDIIKWREERRKMWLLKISNNKQKHMEEMGLKEEDVKKQKSVLVESRKQNQFIQSIQNQVNRFNPKANLNLKLIQRGMVSDNSKLLDFITNLGDAGLLEYELTQDEKDKLFGGFDNHDNKNRNNRNFNNRSPQSSSSYRGRNPRFGNTNKRPSSVYNNRPKQ</sequence>
<feature type="region of interest" description="Disordered" evidence="1">
    <location>
        <begin position="1"/>
        <end position="211"/>
    </location>
</feature>
<dbReference type="Pfam" id="PF10453">
    <property type="entry name" value="NUFIP1"/>
    <property type="match status" value="1"/>
</dbReference>
<dbReference type="InterPro" id="IPR019496">
    <property type="entry name" value="NUFIP1_cons_dom"/>
</dbReference>
<organism evidence="3 4">
    <name type="scientific">Naumovozyma castellii</name>
    <name type="common">Yeast</name>
    <name type="synonym">Saccharomyces castellii</name>
    <dbReference type="NCBI Taxonomy" id="27288"/>
    <lineage>
        <taxon>Eukaryota</taxon>
        <taxon>Fungi</taxon>
        <taxon>Dikarya</taxon>
        <taxon>Ascomycota</taxon>
        <taxon>Saccharomycotina</taxon>
        <taxon>Saccharomycetes</taxon>
        <taxon>Saccharomycetales</taxon>
        <taxon>Saccharomycetaceae</taxon>
        <taxon>Naumovozyma</taxon>
    </lineage>
</organism>
<feature type="compositionally biased region" description="Polar residues" evidence="1">
    <location>
        <begin position="372"/>
        <end position="389"/>
    </location>
</feature>
<reference key="2">
    <citation type="submission" date="2011-08" db="EMBL/GenBank/DDBJ databases">
        <title>Genome sequence of Naumovozyma castellii.</title>
        <authorList>
            <person name="Gordon J.L."/>
            <person name="Armisen D."/>
            <person name="Proux-Wera E."/>
            <person name="OhEigeartaigh S.S."/>
            <person name="Byrne K.P."/>
            <person name="Wolfe K.H."/>
        </authorList>
    </citation>
    <scope>NUCLEOTIDE SEQUENCE</scope>
    <source>
        <strain>Type strain:CBS 4309</strain>
    </source>
</reference>
<feature type="compositionally biased region" description="Basic and acidic residues" evidence="1">
    <location>
        <begin position="338"/>
        <end position="348"/>
    </location>
</feature>
<dbReference type="GeneID" id="96905082"/>
<feature type="compositionally biased region" description="Polar residues" evidence="1">
    <location>
        <begin position="92"/>
        <end position="121"/>
    </location>
</feature>
<gene>
    <name evidence="3" type="primary">NCAS0H00930</name>
    <name evidence="3" type="ordered locus">NCAS_0H00930</name>
</gene>
<feature type="compositionally biased region" description="Polar residues" evidence="1">
    <location>
        <begin position="165"/>
        <end position="176"/>
    </location>
</feature>
<dbReference type="InParanoid" id="G0VIS6"/>